<reference evidence="2" key="1">
    <citation type="journal article" date="2015" name="Genome Announc.">
        <title>Draft genome sequence of Talaromyces cellulolyticus strain Y-94, a source of lignocellulosic biomass-degrading enzymes.</title>
        <authorList>
            <person name="Fujii T."/>
            <person name="Koike H."/>
            <person name="Sawayama S."/>
            <person name="Yano S."/>
            <person name="Inoue H."/>
        </authorList>
    </citation>
    <scope>NUCLEOTIDE SEQUENCE [LARGE SCALE GENOMIC DNA]</scope>
    <source>
        <strain evidence="2">Y-94</strain>
    </source>
</reference>
<gene>
    <name evidence="1" type="ORF">TCE0_018r05304</name>
</gene>
<dbReference type="AlphaFoldDB" id="A0A510NVL8"/>
<evidence type="ECO:0000313" key="2">
    <source>
        <dbReference type="Proteomes" id="UP000053095"/>
    </source>
</evidence>
<dbReference type="Proteomes" id="UP000053095">
    <property type="component" value="Unassembled WGS sequence"/>
</dbReference>
<protein>
    <submittedName>
        <fullName evidence="1">Uncharacterized protein</fullName>
    </submittedName>
</protein>
<sequence>MSYTSSEGLLDIEAALVSPSNPARADGTLDYERCARLHNYLIAYGWMVRHEKGPHEVDELLHRPNFLDNSQSGYSPDRLHPAVIAFLNAVIPPKGDEGICYFVGDLAVQSADEYFIHDKNHFENIDRFVIIYRTYYELGSQCLGLVYDQELHRAAVPLFIGSLDSVEPIVDHEDLWMPLETILTNWIHMVRIGKVTACLPLDEEESEEMSQNGMWRWQSYSPTQVDTAVAAMNRLSDSIEVRMSPESLSSAHRDKPLFTDEELDVASIPKSCFIRSFLTRIRTPHFKYIAPGLEVPHDAAAFSARQRFTGLSRSPDDASEDQYIPAVLIFASADSTRTLSFNDELKSLFFRLGDDPVPYSERDAIPVGLYSEPVDRTWGNIAEEGFRLVLPFHQQPGRGSNVGARHSDGSLIGRQTFTRLFQHGIYYPFGGEHRAQRLERLLDRWRELVENGQWTVGRDGVEGIIDTFRDADRGAWRDYWIPPGW</sequence>
<dbReference type="EMBL" id="DF933814">
    <property type="protein sequence ID" value="GAM36311.1"/>
    <property type="molecule type" value="Genomic_DNA"/>
</dbReference>
<keyword evidence="2" id="KW-1185">Reference proteome</keyword>
<organism evidence="1 2">
    <name type="scientific">Talaromyces pinophilus</name>
    <name type="common">Penicillium pinophilum</name>
    <dbReference type="NCBI Taxonomy" id="128442"/>
    <lineage>
        <taxon>Eukaryota</taxon>
        <taxon>Fungi</taxon>
        <taxon>Dikarya</taxon>
        <taxon>Ascomycota</taxon>
        <taxon>Pezizomycotina</taxon>
        <taxon>Eurotiomycetes</taxon>
        <taxon>Eurotiomycetidae</taxon>
        <taxon>Eurotiales</taxon>
        <taxon>Trichocomaceae</taxon>
        <taxon>Talaromyces</taxon>
        <taxon>Talaromyces sect. Talaromyces</taxon>
    </lineage>
</organism>
<accession>A0A510NVL8</accession>
<proteinExistence type="predicted"/>
<name>A0A510NVL8_TALPI</name>
<evidence type="ECO:0000313" key="1">
    <source>
        <dbReference type="EMBL" id="GAM36311.1"/>
    </source>
</evidence>